<feature type="domain" description="Rhodanese" evidence="2">
    <location>
        <begin position="21"/>
        <end position="137"/>
    </location>
</feature>
<name>A0A8I1SXR2_THIA3</name>
<dbReference type="PROSITE" id="PS50206">
    <property type="entry name" value="RHODANESE_3"/>
    <property type="match status" value="1"/>
</dbReference>
<evidence type="ECO:0000259" key="2">
    <source>
        <dbReference type="PROSITE" id="PS50206"/>
    </source>
</evidence>
<reference evidence="3" key="1">
    <citation type="submission" date="2021-02" db="EMBL/GenBank/DDBJ databases">
        <title>Thiocyanate and organic carbon inputs drive convergent selection for specific autotrophic Afipia and Thiobacillus strains within complex microbiomes.</title>
        <authorList>
            <person name="Huddy R.J."/>
            <person name="Sachdeva R."/>
            <person name="Kadzinga F."/>
            <person name="Kantor R.S."/>
            <person name="Harrison S.T.L."/>
            <person name="Banfield J.F."/>
        </authorList>
    </citation>
    <scope>NUCLEOTIDE SEQUENCE</scope>
    <source>
        <strain evidence="3">SCN18_13_7_16_R3_B_64_19</strain>
    </source>
</reference>
<evidence type="ECO:0000256" key="1">
    <source>
        <dbReference type="ARBA" id="ARBA00023266"/>
    </source>
</evidence>
<evidence type="ECO:0000313" key="3">
    <source>
        <dbReference type="EMBL" id="MBN8744771.1"/>
    </source>
</evidence>
<dbReference type="SMART" id="SM00450">
    <property type="entry name" value="RHOD"/>
    <property type="match status" value="1"/>
</dbReference>
<dbReference type="RefSeq" id="WP_276730782.1">
    <property type="nucleotide sequence ID" value="NZ_JAFKMR010000020.1"/>
</dbReference>
<dbReference type="InterPro" id="IPR017582">
    <property type="entry name" value="SelU"/>
</dbReference>
<dbReference type="NCBIfam" id="NF008752">
    <property type="entry name" value="PRK11784.1-4"/>
    <property type="match status" value="1"/>
</dbReference>
<proteinExistence type="predicted"/>
<keyword evidence="1" id="KW-0711">Selenium</keyword>
<dbReference type="PANTHER" id="PTHR30401:SF0">
    <property type="entry name" value="TRNA 2-SELENOURIDINE SYNTHASE"/>
    <property type="match status" value="1"/>
</dbReference>
<dbReference type="AlphaFoldDB" id="A0A8I1SXR2"/>
<accession>A0A8I1SXR2</accession>
<comment type="caution">
    <text evidence="3">The sequence shown here is derived from an EMBL/GenBank/DDBJ whole genome shotgun (WGS) entry which is preliminary data.</text>
</comment>
<dbReference type="SUPFAM" id="SSF52821">
    <property type="entry name" value="Rhodanese/Cell cycle control phosphatase"/>
    <property type="match status" value="1"/>
</dbReference>
<dbReference type="InterPro" id="IPR001763">
    <property type="entry name" value="Rhodanese-like_dom"/>
</dbReference>
<dbReference type="EMBL" id="JAFKMR010000020">
    <property type="protein sequence ID" value="MBN8744771.1"/>
    <property type="molecule type" value="Genomic_DNA"/>
</dbReference>
<dbReference type="InterPro" id="IPR058840">
    <property type="entry name" value="AAA_SelU"/>
</dbReference>
<dbReference type="NCBIfam" id="TIGR03167">
    <property type="entry name" value="tRNA_sel_U_synt"/>
    <property type="match status" value="1"/>
</dbReference>
<dbReference type="NCBIfam" id="NF008750">
    <property type="entry name" value="PRK11784.1-2"/>
    <property type="match status" value="1"/>
</dbReference>
<dbReference type="Proteomes" id="UP000664800">
    <property type="component" value="Unassembled WGS sequence"/>
</dbReference>
<protein>
    <submittedName>
        <fullName evidence="3">tRNA 2-selenouridine(34) synthase MnmH</fullName>
    </submittedName>
</protein>
<dbReference type="Pfam" id="PF00581">
    <property type="entry name" value="Rhodanese"/>
    <property type="match status" value="1"/>
</dbReference>
<dbReference type="InterPro" id="IPR036873">
    <property type="entry name" value="Rhodanese-like_dom_sf"/>
</dbReference>
<evidence type="ECO:0000313" key="4">
    <source>
        <dbReference type="Proteomes" id="UP000664800"/>
    </source>
</evidence>
<dbReference type="Pfam" id="PF26341">
    <property type="entry name" value="AAA_SelU"/>
    <property type="match status" value="1"/>
</dbReference>
<dbReference type="PANTHER" id="PTHR30401">
    <property type="entry name" value="TRNA 2-SELENOURIDINE SYNTHASE"/>
    <property type="match status" value="1"/>
</dbReference>
<sequence>MNPRVMDAAEALQKLQSFSAVIDVRSPSEFALDHMPGAQNWPVLDDAERAEVGTLYAQVDPFVANKRGAALIARNIANHIEAHAAELPKSWTPLVYCWRGGNRSGAMAHILARIGFSVVLVQGGYRSLRRALRADLEQRSGQLQFHVICGRTGCGKSRLLQSLREVGAQVLDLEALAQHRGSVLGLEPGETQPSQKLFETRVWADLRRFDPNRPVFVEAESKKIGALHVPDALMEQMRQGHCITLELETNLRVALLLADYAQLSADRPLLLQRLASLRALRGAETVERWQELIAQGELAAFTADILQHHYDPSYTRSMSNHFRAFDAAPVVALKDIDGESFRDAALKVVALSTAEIDSESHARASVQTQAEAVNG</sequence>
<dbReference type="GO" id="GO:0002098">
    <property type="term" value="P:tRNA wobble uridine modification"/>
    <property type="evidence" value="ECO:0007669"/>
    <property type="project" value="InterPro"/>
</dbReference>
<organism evidence="3 4">
    <name type="scientific">Thiomonas arsenitoxydans (strain DSM 22701 / CIP 110005 / 3As)</name>
    <dbReference type="NCBI Taxonomy" id="426114"/>
    <lineage>
        <taxon>Bacteria</taxon>
        <taxon>Pseudomonadati</taxon>
        <taxon>Pseudomonadota</taxon>
        <taxon>Betaproteobacteria</taxon>
        <taxon>Burkholderiales</taxon>
        <taxon>Thiomonas</taxon>
    </lineage>
</organism>
<dbReference type="Gene3D" id="3.40.250.10">
    <property type="entry name" value="Rhodanese-like domain"/>
    <property type="match status" value="1"/>
</dbReference>
<dbReference type="GO" id="GO:0043828">
    <property type="term" value="F:tRNA 2-selenouridine synthase activity"/>
    <property type="evidence" value="ECO:0007669"/>
    <property type="project" value="InterPro"/>
</dbReference>
<gene>
    <name evidence="3" type="primary">mnmH</name>
    <name evidence="3" type="ORF">J0I24_10745</name>
</gene>